<dbReference type="AlphaFoldDB" id="A0AAI9ZJC6"/>
<reference evidence="2" key="1">
    <citation type="submission" date="2021-06" db="EMBL/GenBank/DDBJ databases">
        <title>Comparative genomics, transcriptomics and evolutionary studies reveal genomic signatures of adaptation to plant cell wall in hemibiotrophic fungi.</title>
        <authorList>
            <consortium name="DOE Joint Genome Institute"/>
            <person name="Baroncelli R."/>
            <person name="Diaz J.F."/>
            <person name="Benocci T."/>
            <person name="Peng M."/>
            <person name="Battaglia E."/>
            <person name="Haridas S."/>
            <person name="Andreopoulos W."/>
            <person name="Labutti K."/>
            <person name="Pangilinan J."/>
            <person name="Floch G.L."/>
            <person name="Makela M.R."/>
            <person name="Henrissat B."/>
            <person name="Grigoriev I.V."/>
            <person name="Crouch J.A."/>
            <person name="De Vries R.P."/>
            <person name="Sukno S.A."/>
            <person name="Thon M.R."/>
        </authorList>
    </citation>
    <scope>NUCLEOTIDE SEQUENCE</scope>
    <source>
        <strain evidence="2">CBS 102054</strain>
    </source>
</reference>
<evidence type="ECO:0000313" key="3">
    <source>
        <dbReference type="Proteomes" id="UP001243989"/>
    </source>
</evidence>
<name>A0AAI9ZJC6_9PEZI</name>
<organism evidence="2 3">
    <name type="scientific">Colletotrichum phormii</name>
    <dbReference type="NCBI Taxonomy" id="359342"/>
    <lineage>
        <taxon>Eukaryota</taxon>
        <taxon>Fungi</taxon>
        <taxon>Dikarya</taxon>
        <taxon>Ascomycota</taxon>
        <taxon>Pezizomycotina</taxon>
        <taxon>Sordariomycetes</taxon>
        <taxon>Hypocreomycetidae</taxon>
        <taxon>Glomerellales</taxon>
        <taxon>Glomerellaceae</taxon>
        <taxon>Colletotrichum</taxon>
        <taxon>Colletotrichum acutatum species complex</taxon>
    </lineage>
</organism>
<sequence length="332" mass="37983">MVNLDMNDFDLFNFDVSNLDMTALDAPTLDMFNLESPDFDIAANGNAPDADLDVIDDLAVPSADKKWIFDVLLKRHVKRATGKAPQDDASWPTPSELQQAYVQKLFESITDLSNFFELRKARERLGKIEHTQQERSSPDVAEKPRKRRRGLGEEDAGPDRPERPKGMSKTDWTLVNDQNTPVDLLEAVIHHRISGVEVELLCWRLLRCAMDQQQGFTMRPLWSGSRTVSTWEHFDAFSDRWQSICDNLRTGSASMPVHRRRNEARKLSNDLLNGRRDIQNQVGRDIIKKKTSKQDWIASDDFEIRDKAGELVLKGGHLGDKKRRQLAVTEMV</sequence>
<dbReference type="RefSeq" id="XP_060440436.1">
    <property type="nucleotide sequence ID" value="XM_060588473.1"/>
</dbReference>
<dbReference type="GeneID" id="85473335"/>
<evidence type="ECO:0000256" key="1">
    <source>
        <dbReference type="SAM" id="MobiDB-lite"/>
    </source>
</evidence>
<gene>
    <name evidence="2" type="ORF">BDP81DRAFT_398526</name>
</gene>
<dbReference type="Proteomes" id="UP001243989">
    <property type="component" value="Unassembled WGS sequence"/>
</dbReference>
<proteinExistence type="predicted"/>
<protein>
    <submittedName>
        <fullName evidence="2">Uncharacterized protein</fullName>
    </submittedName>
</protein>
<accession>A0AAI9ZJC6</accession>
<feature type="compositionally biased region" description="Basic and acidic residues" evidence="1">
    <location>
        <begin position="127"/>
        <end position="143"/>
    </location>
</feature>
<dbReference type="EMBL" id="JAHMHQ010000024">
    <property type="protein sequence ID" value="KAK1624441.1"/>
    <property type="molecule type" value="Genomic_DNA"/>
</dbReference>
<evidence type="ECO:0000313" key="2">
    <source>
        <dbReference type="EMBL" id="KAK1624441.1"/>
    </source>
</evidence>
<feature type="region of interest" description="Disordered" evidence="1">
    <location>
        <begin position="127"/>
        <end position="174"/>
    </location>
</feature>
<comment type="caution">
    <text evidence="2">The sequence shown here is derived from an EMBL/GenBank/DDBJ whole genome shotgun (WGS) entry which is preliminary data.</text>
</comment>
<keyword evidence="3" id="KW-1185">Reference proteome</keyword>